<evidence type="ECO:0000313" key="1">
    <source>
        <dbReference type="EMBL" id="VDO41984.1"/>
    </source>
</evidence>
<protein>
    <submittedName>
        <fullName evidence="3">Transposase</fullName>
    </submittedName>
</protein>
<sequence length="55" mass="6488">MKSSPASLLNTPRLSYRKKARFRRLLHAEIVTMIKTSFHPYQYRNTNLYSGKSLD</sequence>
<dbReference type="Proteomes" id="UP000268014">
    <property type="component" value="Unassembled WGS sequence"/>
</dbReference>
<organism evidence="3">
    <name type="scientific">Haemonchus placei</name>
    <name type="common">Barber's pole worm</name>
    <dbReference type="NCBI Taxonomy" id="6290"/>
    <lineage>
        <taxon>Eukaryota</taxon>
        <taxon>Metazoa</taxon>
        <taxon>Ecdysozoa</taxon>
        <taxon>Nematoda</taxon>
        <taxon>Chromadorea</taxon>
        <taxon>Rhabditida</taxon>
        <taxon>Rhabditina</taxon>
        <taxon>Rhabditomorpha</taxon>
        <taxon>Strongyloidea</taxon>
        <taxon>Trichostrongylidae</taxon>
        <taxon>Haemonchus</taxon>
    </lineage>
</organism>
<dbReference type="WBParaSite" id="HPLM_0001111301-mRNA-1">
    <property type="protein sequence ID" value="HPLM_0001111301-mRNA-1"/>
    <property type="gene ID" value="HPLM_0001111301"/>
</dbReference>
<name>A0A0N4WJC9_HAEPC</name>
<gene>
    <name evidence="1" type="ORF">HPLM_LOCUS11105</name>
</gene>
<accession>A0A0N4WJC9</accession>
<dbReference type="EMBL" id="UZAF01017471">
    <property type="protein sequence ID" value="VDO41984.1"/>
    <property type="molecule type" value="Genomic_DNA"/>
</dbReference>
<reference evidence="3" key="1">
    <citation type="submission" date="2017-02" db="UniProtKB">
        <authorList>
            <consortium name="WormBaseParasite"/>
        </authorList>
    </citation>
    <scope>IDENTIFICATION</scope>
</reference>
<proteinExistence type="predicted"/>
<evidence type="ECO:0000313" key="2">
    <source>
        <dbReference type="Proteomes" id="UP000268014"/>
    </source>
</evidence>
<keyword evidence="2" id="KW-1185">Reference proteome</keyword>
<dbReference type="AlphaFoldDB" id="A0A0N4WJC9"/>
<evidence type="ECO:0000313" key="3">
    <source>
        <dbReference type="WBParaSite" id="HPLM_0001111301-mRNA-1"/>
    </source>
</evidence>
<reference evidence="1 2" key="2">
    <citation type="submission" date="2018-11" db="EMBL/GenBank/DDBJ databases">
        <authorList>
            <consortium name="Pathogen Informatics"/>
        </authorList>
    </citation>
    <scope>NUCLEOTIDE SEQUENCE [LARGE SCALE GENOMIC DNA]</scope>
    <source>
        <strain evidence="1 2">MHpl1</strain>
    </source>
</reference>